<keyword evidence="10" id="KW-1185">Reference proteome</keyword>
<dbReference type="SUPFAM" id="SSF51735">
    <property type="entry name" value="NAD(P)-binding Rossmann-fold domains"/>
    <property type="match status" value="1"/>
</dbReference>
<keyword evidence="5 7" id="KW-0520">NAD</keyword>
<dbReference type="CDD" id="cd00401">
    <property type="entry name" value="SAHH"/>
    <property type="match status" value="1"/>
</dbReference>
<reference evidence="9 10" key="2">
    <citation type="journal article" date="2013" name="PLoS ONE">
        <title>Whole genome mapping and re-organization of the nuclear and mitochondrial genomes of Babesia microti isolates.</title>
        <authorList>
            <person name="Cornillot E."/>
            <person name="Dassouli A."/>
            <person name="Garg A."/>
            <person name="Pachikara N."/>
            <person name="Randazzo S."/>
            <person name="Depoix D."/>
            <person name="Carcy B."/>
            <person name="Delbecq S."/>
            <person name="Frutos R."/>
            <person name="Silva J.C."/>
            <person name="Sutton R."/>
            <person name="Krause P.J."/>
            <person name="Mamoun C.B."/>
        </authorList>
    </citation>
    <scope>NUCLEOTIDE SEQUENCE [LARGE SCALE GENOMIC DNA]</scope>
    <source>
        <strain evidence="9 10">RI</strain>
    </source>
</reference>
<feature type="binding site" evidence="7">
    <location>
        <begin position="279"/>
        <end position="284"/>
    </location>
    <ligand>
        <name>NAD(+)</name>
        <dbReference type="ChEBI" id="CHEBI:57540"/>
    </ligand>
</feature>
<evidence type="ECO:0000259" key="8">
    <source>
        <dbReference type="SMART" id="SM00997"/>
    </source>
</evidence>
<dbReference type="OrthoDB" id="10007170at2759"/>
<dbReference type="Proteomes" id="UP000002899">
    <property type="component" value="Chromosome II"/>
</dbReference>
<dbReference type="SMART" id="SM00996">
    <property type="entry name" value="AdoHcyase"/>
    <property type="match status" value="1"/>
</dbReference>
<reference evidence="9 10" key="1">
    <citation type="journal article" date="2012" name="Nucleic Acids Res.">
        <title>Sequencing of the smallest Apicomplexan genome from the human pathogen Babesia microti.</title>
        <authorList>
            <person name="Cornillot E."/>
            <person name="Hadj-Kaddour K."/>
            <person name="Dassouli A."/>
            <person name="Noel B."/>
            <person name="Ranwez V."/>
            <person name="Vacherie B."/>
            <person name="Augagneur Y."/>
            <person name="Bres V."/>
            <person name="Duclos A."/>
            <person name="Randazzo S."/>
            <person name="Carcy B."/>
            <person name="Debierre-Grockiego F."/>
            <person name="Delbecq S."/>
            <person name="Moubri-Menage K."/>
            <person name="Shams-Eldin H."/>
            <person name="Usmani-Brown S."/>
            <person name="Bringaud F."/>
            <person name="Wincker P."/>
            <person name="Vivares C.P."/>
            <person name="Schwarz R.T."/>
            <person name="Schetters T.P."/>
            <person name="Krause P.J."/>
            <person name="Gorenflot A."/>
            <person name="Berry V."/>
            <person name="Barbe V."/>
            <person name="Ben Mamoun C."/>
        </authorList>
    </citation>
    <scope>NUCLEOTIDE SEQUENCE [LARGE SCALE GENOMIC DNA]</scope>
    <source>
        <strain evidence="9 10">RI</strain>
    </source>
</reference>
<dbReference type="FunFam" id="3.40.50.720:FF:000004">
    <property type="entry name" value="Adenosylhomocysteinase"/>
    <property type="match status" value="1"/>
</dbReference>
<name>I7IGA8_BABMR</name>
<comment type="pathway">
    <text evidence="1">Amino-acid biosynthesis; L-homocysteine biosynthesis; L-homocysteine from S-adenosyl-L-homocysteine: step 1/1.</text>
</comment>
<dbReference type="NCBIfam" id="NF004005">
    <property type="entry name" value="PRK05476.2-3"/>
    <property type="match status" value="1"/>
</dbReference>
<dbReference type="GO" id="GO:0033353">
    <property type="term" value="P:S-adenosylmethionine cycle"/>
    <property type="evidence" value="ECO:0007669"/>
    <property type="project" value="TreeGrafter"/>
</dbReference>
<comment type="similarity">
    <text evidence="2">Belongs to the adenosylhomocysteinase family.</text>
</comment>
<dbReference type="AlphaFoldDB" id="I7IGA8"/>
<feature type="domain" description="S-adenosyl-L-homocysteine hydrolase NAD binding" evidence="8">
    <location>
        <begin position="248"/>
        <end position="410"/>
    </location>
</feature>
<evidence type="ECO:0000256" key="3">
    <source>
        <dbReference type="ARBA" id="ARBA00022563"/>
    </source>
</evidence>
<evidence type="ECO:0000256" key="7">
    <source>
        <dbReference type="PIRSR" id="PIRSR001109-2"/>
    </source>
</evidence>
<dbReference type="Pfam" id="PF05221">
    <property type="entry name" value="AdoHcyase"/>
    <property type="match status" value="1"/>
</dbReference>
<dbReference type="Pfam" id="PF00670">
    <property type="entry name" value="AdoHcyase_NAD"/>
    <property type="match status" value="1"/>
</dbReference>
<dbReference type="Gene3D" id="3.40.50.1480">
    <property type="entry name" value="Adenosylhomocysteinase-like"/>
    <property type="match status" value="1"/>
</dbReference>
<dbReference type="GeneID" id="24424162"/>
<evidence type="ECO:0000313" key="10">
    <source>
        <dbReference type="Proteomes" id="UP000002899"/>
    </source>
</evidence>
<dbReference type="InterPro" id="IPR020082">
    <property type="entry name" value="S-Ado-L-homoCys_hydrolase_CS"/>
</dbReference>
<dbReference type="InterPro" id="IPR042172">
    <property type="entry name" value="Adenosylhomocyst_ase-like_sf"/>
</dbReference>
<evidence type="ECO:0000256" key="2">
    <source>
        <dbReference type="ARBA" id="ARBA00007122"/>
    </source>
</evidence>
<feature type="binding site" evidence="7">
    <location>
        <position position="411"/>
    </location>
    <ligand>
        <name>NAD(+)</name>
        <dbReference type="ChEBI" id="CHEBI:57540"/>
    </ligand>
</feature>
<keyword evidence="3" id="KW-0554">One-carbon metabolism</keyword>
<dbReference type="InterPro" id="IPR000043">
    <property type="entry name" value="Adenosylhomocysteinase-like"/>
</dbReference>
<sequence length="492" mass="54519">MSNTFSVNLSLETLSHSVIKETNLPKGWENIAAKDRSEMPGIMTLIAEYSVLKPLKGIRLSGCQHLTNQTMICIEAYVSLGAEVRWCSSNPLSTVDLAATYLTVKYPDKVTCFAWKGESMDEYWWCIYQTLSWPNNRGPHTLHDDGCSSYIMLHHGVNLEKNFENTGQKGNVKDLEVKLYDGVSMFNLLNKILDKDPKFWHKIAADLIGITEQTTSGVTAFRQFCKKGGVLATVFCANDSITKSKFDNIYGTRQSALDGFMRATDVMAAGKEVVVIGYGQVGRGAAEAFRGLGARVRVTEIDPICALQASMQGYDIVLLEDVVETGDIFITTTGSIKNIRVEHMLKMKDGAILGNIGQGSEEITVEELAAVKDVKKVHLKPYVDKYILPNGNGITILADGRLFNLACATGHPSFVLSTSFCSQILCQIEVAKNLTRKEYDKVLVKLPKIVDEKIAKIHLKHLNAKLTMLTQEQADFMGVSIDGPYKQDNYPY</sequence>
<reference evidence="9 10" key="3">
    <citation type="journal article" date="2016" name="Sci. Rep.">
        <title>Genome-wide diversity and gene expression profiling of Babesia microti isolates identify polymorphic genes that mediate host-pathogen interactions.</title>
        <authorList>
            <person name="Silva J.C."/>
            <person name="Cornillot E."/>
            <person name="McCracken C."/>
            <person name="Usmani-Brown S."/>
            <person name="Dwivedi A."/>
            <person name="Ifeonu O.O."/>
            <person name="Crabtree J."/>
            <person name="Gotia H.T."/>
            <person name="Virji A.Z."/>
            <person name="Reynes C."/>
            <person name="Colinge J."/>
            <person name="Kumar V."/>
            <person name="Lawres L."/>
            <person name="Pazzi J.E."/>
            <person name="Pablo J.V."/>
            <person name="Hung C."/>
            <person name="Brancato J."/>
            <person name="Kumari P."/>
            <person name="Orvis J."/>
            <person name="Tretina K."/>
            <person name="Chibucos M."/>
            <person name="Ott S."/>
            <person name="Sadzewicz L."/>
            <person name="Sengamalay N."/>
            <person name="Shetty A.C."/>
            <person name="Su Q."/>
            <person name="Tallon L."/>
            <person name="Fraser C.M."/>
            <person name="Frutos R."/>
            <person name="Molina D.M."/>
            <person name="Krause P.J."/>
            <person name="Ben Mamoun C."/>
        </authorList>
    </citation>
    <scope>NUCLEOTIDE SEQUENCE [LARGE SCALE GENOMIC DNA]</scope>
    <source>
        <strain evidence="9 10">RI</strain>
    </source>
</reference>
<dbReference type="KEGG" id="bmic:BMR1_02g01895"/>
<dbReference type="PANTHER" id="PTHR23420:SF0">
    <property type="entry name" value="ADENOSYLHOMOCYSTEINASE"/>
    <property type="match status" value="1"/>
</dbReference>
<protein>
    <recommendedName>
        <fullName evidence="6">adenosylhomocysteinase</fullName>
        <ecNumber evidence="6">3.13.2.1</ecNumber>
    </recommendedName>
</protein>
<dbReference type="RefSeq" id="XP_012648145.1">
    <property type="nucleotide sequence ID" value="XM_012792691.1"/>
</dbReference>
<evidence type="ECO:0000256" key="6">
    <source>
        <dbReference type="ARBA" id="ARBA00034527"/>
    </source>
</evidence>
<dbReference type="EMBL" id="FO082872">
    <property type="protein sequence ID" value="CCF73536.1"/>
    <property type="molecule type" value="Genomic_DNA"/>
</dbReference>
<dbReference type="PROSITE" id="PS00739">
    <property type="entry name" value="ADOHCYASE_2"/>
    <property type="match status" value="1"/>
</dbReference>
<accession>I7IGA8</accession>
<dbReference type="Gene3D" id="3.40.50.720">
    <property type="entry name" value="NAD(P)-binding Rossmann-like Domain"/>
    <property type="match status" value="1"/>
</dbReference>
<dbReference type="SMART" id="SM00997">
    <property type="entry name" value="AdoHcyase_NAD"/>
    <property type="match status" value="1"/>
</dbReference>
<dbReference type="SUPFAM" id="SSF52283">
    <property type="entry name" value="Formate/glycerate dehydrogenase catalytic domain-like"/>
    <property type="match status" value="1"/>
</dbReference>
<evidence type="ECO:0000313" key="9">
    <source>
        <dbReference type="EMBL" id="CCF73536.1"/>
    </source>
</evidence>
<dbReference type="OMA" id="YIGVTVE"/>
<dbReference type="EC" id="3.13.2.1" evidence="6"/>
<evidence type="ECO:0000256" key="4">
    <source>
        <dbReference type="ARBA" id="ARBA00022801"/>
    </source>
</evidence>
<comment type="cofactor">
    <cofactor evidence="7">
        <name>NAD(+)</name>
        <dbReference type="ChEBI" id="CHEBI:57540"/>
    </cofactor>
    <text evidence="7">Binds 1 NAD(+) per subunit.</text>
</comment>
<organism evidence="9 10">
    <name type="scientific">Babesia microti (strain RI)</name>
    <dbReference type="NCBI Taxonomy" id="1133968"/>
    <lineage>
        <taxon>Eukaryota</taxon>
        <taxon>Sar</taxon>
        <taxon>Alveolata</taxon>
        <taxon>Apicomplexa</taxon>
        <taxon>Aconoidasida</taxon>
        <taxon>Piroplasmida</taxon>
        <taxon>Babesiidae</taxon>
        <taxon>Babesia</taxon>
    </lineage>
</organism>
<dbReference type="InterPro" id="IPR015878">
    <property type="entry name" value="Ado_hCys_hydrolase_NAD-bd"/>
</dbReference>
<dbReference type="GO" id="GO:0006730">
    <property type="term" value="P:one-carbon metabolic process"/>
    <property type="evidence" value="ECO:0007669"/>
    <property type="project" value="UniProtKB-KW"/>
</dbReference>
<dbReference type="PANTHER" id="PTHR23420">
    <property type="entry name" value="ADENOSYLHOMOCYSTEINASE"/>
    <property type="match status" value="1"/>
</dbReference>
<dbReference type="InterPro" id="IPR036291">
    <property type="entry name" value="NAD(P)-bd_dom_sf"/>
</dbReference>
<feature type="binding site" evidence="7">
    <location>
        <position position="404"/>
    </location>
    <ligand>
        <name>NAD(+)</name>
        <dbReference type="ChEBI" id="CHEBI:57540"/>
    </ligand>
</feature>
<dbReference type="VEuPathDB" id="PiroplasmaDB:BMR1_02g01895"/>
<dbReference type="PIRSF" id="PIRSF001109">
    <property type="entry name" value="Ad_hcy_hydrolase"/>
    <property type="match status" value="1"/>
</dbReference>
<dbReference type="GO" id="GO:0005829">
    <property type="term" value="C:cytosol"/>
    <property type="evidence" value="ECO:0007669"/>
    <property type="project" value="TreeGrafter"/>
</dbReference>
<gene>
    <name evidence="9" type="ORF">BMR1_02g01895</name>
</gene>
<evidence type="ECO:0000256" key="5">
    <source>
        <dbReference type="ARBA" id="ARBA00023027"/>
    </source>
</evidence>
<feature type="binding site" evidence="7">
    <location>
        <position position="300"/>
    </location>
    <ligand>
        <name>NAD(+)</name>
        <dbReference type="ChEBI" id="CHEBI:57540"/>
    </ligand>
</feature>
<proteinExistence type="inferred from homology"/>
<dbReference type="GO" id="GO:0004013">
    <property type="term" value="F:adenosylhomocysteinase activity"/>
    <property type="evidence" value="ECO:0007669"/>
    <property type="project" value="UniProtKB-EC"/>
</dbReference>
<keyword evidence="4 9" id="KW-0378">Hydrolase</keyword>
<evidence type="ECO:0000256" key="1">
    <source>
        <dbReference type="ARBA" id="ARBA00005195"/>
    </source>
</evidence>